<organism evidence="1 2">
    <name type="scientific">Canna indica</name>
    <name type="common">Indian-shot</name>
    <dbReference type="NCBI Taxonomy" id="4628"/>
    <lineage>
        <taxon>Eukaryota</taxon>
        <taxon>Viridiplantae</taxon>
        <taxon>Streptophyta</taxon>
        <taxon>Embryophyta</taxon>
        <taxon>Tracheophyta</taxon>
        <taxon>Spermatophyta</taxon>
        <taxon>Magnoliopsida</taxon>
        <taxon>Liliopsida</taxon>
        <taxon>Zingiberales</taxon>
        <taxon>Cannaceae</taxon>
        <taxon>Canna</taxon>
    </lineage>
</organism>
<name>A0AAQ3K975_9LILI</name>
<accession>A0AAQ3K975</accession>
<keyword evidence="2" id="KW-1185">Reference proteome</keyword>
<reference evidence="1 2" key="1">
    <citation type="submission" date="2023-10" db="EMBL/GenBank/DDBJ databases">
        <title>Chromosome-scale genome assembly provides insights into flower coloration mechanisms of Canna indica.</title>
        <authorList>
            <person name="Li C."/>
        </authorList>
    </citation>
    <scope>NUCLEOTIDE SEQUENCE [LARGE SCALE GENOMIC DNA]</scope>
    <source>
        <tissue evidence="1">Flower</tissue>
    </source>
</reference>
<proteinExistence type="predicted"/>
<evidence type="ECO:0000313" key="1">
    <source>
        <dbReference type="EMBL" id="WOL01316.1"/>
    </source>
</evidence>
<dbReference type="Proteomes" id="UP001327560">
    <property type="component" value="Chromosome 3"/>
</dbReference>
<protein>
    <submittedName>
        <fullName evidence="1">Uncharacterized protein</fullName>
    </submittedName>
</protein>
<sequence>MAHTVASHGAISDPLVRFSASVLLFSAFNLEGQYFRDHSKQMGPKQMKDAWTKLGRSCGIHQKQDMLKLSSLML</sequence>
<gene>
    <name evidence="1" type="ORF">Cni_G10032</name>
</gene>
<dbReference type="AlphaFoldDB" id="A0AAQ3K975"/>
<dbReference type="EMBL" id="CP136892">
    <property type="protein sequence ID" value="WOL01316.1"/>
    <property type="molecule type" value="Genomic_DNA"/>
</dbReference>
<evidence type="ECO:0000313" key="2">
    <source>
        <dbReference type="Proteomes" id="UP001327560"/>
    </source>
</evidence>